<keyword evidence="8 12" id="KW-1133">Transmembrane helix</keyword>
<dbReference type="OrthoDB" id="293646at2759"/>
<organism evidence="14 15">
    <name type="scientific">Vitrella brassicaformis (strain CCMP3155)</name>
    <dbReference type="NCBI Taxonomy" id="1169540"/>
    <lineage>
        <taxon>Eukaryota</taxon>
        <taxon>Sar</taxon>
        <taxon>Alveolata</taxon>
        <taxon>Colpodellida</taxon>
        <taxon>Vitrellaceae</taxon>
        <taxon>Vitrella</taxon>
    </lineage>
</organism>
<dbReference type="AlphaFoldDB" id="A0A0G4EN35"/>
<gene>
    <name evidence="14" type="ORF">Vbra_12461</name>
</gene>
<evidence type="ECO:0000256" key="1">
    <source>
        <dbReference type="ARBA" id="ARBA00004429"/>
    </source>
</evidence>
<evidence type="ECO:0000256" key="9">
    <source>
        <dbReference type="ARBA" id="ARBA00023027"/>
    </source>
</evidence>
<keyword evidence="3" id="KW-1003">Cell membrane</keyword>
<dbReference type="Gene3D" id="3.40.50.720">
    <property type="entry name" value="NAD(P)-binding Rossmann-like Domain"/>
    <property type="match status" value="1"/>
</dbReference>
<comment type="subcellular location">
    <subcellularLocation>
        <location evidence="1">Cell inner membrane</location>
        <topology evidence="1">Multi-pass membrane protein</topology>
    </subcellularLocation>
</comment>
<feature type="transmembrane region" description="Helical" evidence="12">
    <location>
        <begin position="228"/>
        <end position="247"/>
    </location>
</feature>
<evidence type="ECO:0000313" key="15">
    <source>
        <dbReference type="Proteomes" id="UP000041254"/>
    </source>
</evidence>
<evidence type="ECO:0000256" key="6">
    <source>
        <dbReference type="ARBA" id="ARBA00022857"/>
    </source>
</evidence>
<keyword evidence="4" id="KW-0997">Cell inner membrane</keyword>
<feature type="domain" description="NAD(P) transhydrogenase alpha subunit C-terminal" evidence="13">
    <location>
        <begin position="226"/>
        <end position="308"/>
    </location>
</feature>
<evidence type="ECO:0000256" key="11">
    <source>
        <dbReference type="ARBA" id="ARBA00048202"/>
    </source>
</evidence>
<dbReference type="PANTHER" id="PTHR10160">
    <property type="entry name" value="NAD(P) TRANSHYDROGENASE"/>
    <property type="match status" value="1"/>
</dbReference>
<evidence type="ECO:0000256" key="2">
    <source>
        <dbReference type="ARBA" id="ARBA00012943"/>
    </source>
</evidence>
<evidence type="ECO:0000256" key="4">
    <source>
        <dbReference type="ARBA" id="ARBA00022519"/>
    </source>
</evidence>
<feature type="domain" description="NAD(P) transhydrogenase alpha subunit C-terminal" evidence="13">
    <location>
        <begin position="155"/>
        <end position="203"/>
    </location>
</feature>
<evidence type="ECO:0000256" key="7">
    <source>
        <dbReference type="ARBA" id="ARBA00022967"/>
    </source>
</evidence>
<keyword evidence="9" id="KW-0520">NAD</keyword>
<feature type="transmembrane region" description="Helical" evidence="12">
    <location>
        <begin position="152"/>
        <end position="172"/>
    </location>
</feature>
<dbReference type="PANTHER" id="PTHR10160:SF19">
    <property type="entry name" value="PROTON-TRANSLOCATING NAD(P)(+) TRANSHYDROGENASE"/>
    <property type="match status" value="1"/>
</dbReference>
<dbReference type="InParanoid" id="A0A0G4EN35"/>
<protein>
    <recommendedName>
        <fullName evidence="2">proton-translocating NAD(P)(+) transhydrogenase</fullName>
        <ecNumber evidence="2">7.1.1.1</ecNumber>
    </recommendedName>
</protein>
<feature type="transmembrane region" description="Helical" evidence="12">
    <location>
        <begin position="203"/>
        <end position="221"/>
    </location>
</feature>
<keyword evidence="7" id="KW-1278">Translocase</keyword>
<dbReference type="VEuPathDB" id="CryptoDB:Vbra_12461"/>
<keyword evidence="15" id="KW-1185">Reference proteome</keyword>
<evidence type="ECO:0000256" key="12">
    <source>
        <dbReference type="SAM" id="Phobius"/>
    </source>
</evidence>
<reference evidence="14 15" key="1">
    <citation type="submission" date="2014-11" db="EMBL/GenBank/DDBJ databases">
        <authorList>
            <person name="Zhu J."/>
            <person name="Qi W."/>
            <person name="Song R."/>
        </authorList>
    </citation>
    <scope>NUCLEOTIDE SEQUENCE [LARGE SCALE GENOMIC DNA]</scope>
</reference>
<proteinExistence type="predicted"/>
<dbReference type="GO" id="GO:0006740">
    <property type="term" value="P:NADPH regeneration"/>
    <property type="evidence" value="ECO:0007669"/>
    <property type="project" value="TreeGrafter"/>
</dbReference>
<keyword evidence="5 12" id="KW-0812">Transmembrane</keyword>
<sequence>FPRSNCELARNDELVVDGASRVKVVGLSSPSDRMPGQASLLYSSCVANLLKSAGGAEGFSVQADADVRAMLVTHEGAVVYTAEQPPSPTAIYEGVEVAVEVPAEPAPEHPTATTIESVLKRLLANEIVFALLVSVGAVLFFLLGFVMDVLELRHMLSFTLAIIVGFFCVWSVTPALHTPLMSVTNAISGIVIVGSMIQLDRLLVSVGAVLFFLLGFVMDVLELRHMLSFTLAIIVGFFCVWSVTPALHTPLMSVTNAISGIVIVGSMIQLDRCVACPSSVCGELGILLASFNIGGGFTITTRMLQMFRAK</sequence>
<keyword evidence="10 12" id="KW-0472">Membrane</keyword>
<keyword evidence="6" id="KW-0521">NADP</keyword>
<dbReference type="GO" id="GO:0008750">
    <property type="term" value="F:proton-translocating NAD(P)+ transhydrogenase activity"/>
    <property type="evidence" value="ECO:0007669"/>
    <property type="project" value="UniProtKB-EC"/>
</dbReference>
<dbReference type="InterPro" id="IPR024605">
    <property type="entry name" value="NADP_transhyd_a_C"/>
</dbReference>
<feature type="transmembrane region" description="Helical" evidence="12">
    <location>
        <begin position="127"/>
        <end position="146"/>
    </location>
</feature>
<evidence type="ECO:0000256" key="5">
    <source>
        <dbReference type="ARBA" id="ARBA00022692"/>
    </source>
</evidence>
<dbReference type="Proteomes" id="UP000041254">
    <property type="component" value="Unassembled WGS sequence"/>
</dbReference>
<evidence type="ECO:0000256" key="10">
    <source>
        <dbReference type="ARBA" id="ARBA00023136"/>
    </source>
</evidence>
<feature type="non-terminal residue" evidence="14">
    <location>
        <position position="1"/>
    </location>
</feature>
<comment type="catalytic activity">
    <reaction evidence="11">
        <text>NAD(+) + NADPH + H(+)(in) = NADH + NADP(+) + H(+)(out)</text>
        <dbReference type="Rhea" id="RHEA:47992"/>
        <dbReference type="ChEBI" id="CHEBI:15378"/>
        <dbReference type="ChEBI" id="CHEBI:57540"/>
        <dbReference type="ChEBI" id="CHEBI:57783"/>
        <dbReference type="ChEBI" id="CHEBI:57945"/>
        <dbReference type="ChEBI" id="CHEBI:58349"/>
        <dbReference type="EC" id="7.1.1.1"/>
    </reaction>
</comment>
<dbReference type="EC" id="7.1.1.1" evidence="2"/>
<dbReference type="GO" id="GO:0005886">
    <property type="term" value="C:plasma membrane"/>
    <property type="evidence" value="ECO:0007669"/>
    <property type="project" value="UniProtKB-SubCell"/>
</dbReference>
<evidence type="ECO:0000313" key="14">
    <source>
        <dbReference type="EMBL" id="CEL98410.1"/>
    </source>
</evidence>
<dbReference type="STRING" id="1169540.A0A0G4EN35"/>
<dbReference type="Pfam" id="PF12769">
    <property type="entry name" value="PNTB_4TM"/>
    <property type="match status" value="2"/>
</dbReference>
<evidence type="ECO:0000256" key="8">
    <source>
        <dbReference type="ARBA" id="ARBA00022989"/>
    </source>
</evidence>
<accession>A0A0G4EN35</accession>
<dbReference type="GO" id="GO:0050661">
    <property type="term" value="F:NADP binding"/>
    <property type="evidence" value="ECO:0007669"/>
    <property type="project" value="TreeGrafter"/>
</dbReference>
<name>A0A0G4EN35_VITBC</name>
<evidence type="ECO:0000259" key="13">
    <source>
        <dbReference type="Pfam" id="PF12769"/>
    </source>
</evidence>
<evidence type="ECO:0000256" key="3">
    <source>
        <dbReference type="ARBA" id="ARBA00022475"/>
    </source>
</evidence>
<feature type="transmembrane region" description="Helical" evidence="12">
    <location>
        <begin position="284"/>
        <end position="304"/>
    </location>
</feature>
<dbReference type="EMBL" id="CDMY01000270">
    <property type="protein sequence ID" value="CEL98410.1"/>
    <property type="molecule type" value="Genomic_DNA"/>
</dbReference>